<reference evidence="1" key="1">
    <citation type="submission" date="2014-11" db="EMBL/GenBank/DDBJ databases">
        <authorList>
            <person name="Amaro Gonzalez C."/>
        </authorList>
    </citation>
    <scope>NUCLEOTIDE SEQUENCE</scope>
</reference>
<organism evidence="1">
    <name type="scientific">Anguilla anguilla</name>
    <name type="common">European freshwater eel</name>
    <name type="synonym">Muraena anguilla</name>
    <dbReference type="NCBI Taxonomy" id="7936"/>
    <lineage>
        <taxon>Eukaryota</taxon>
        <taxon>Metazoa</taxon>
        <taxon>Chordata</taxon>
        <taxon>Craniata</taxon>
        <taxon>Vertebrata</taxon>
        <taxon>Euteleostomi</taxon>
        <taxon>Actinopterygii</taxon>
        <taxon>Neopterygii</taxon>
        <taxon>Teleostei</taxon>
        <taxon>Anguilliformes</taxon>
        <taxon>Anguillidae</taxon>
        <taxon>Anguilla</taxon>
    </lineage>
</organism>
<accession>A0A0E9WKV3</accession>
<sequence length="68" mass="7166">MARCKDLVGCSCGGSTRLLPCELSHPISPSVFLFLSFSPAPIFFVPSLALSRSPGLNIPYPLCVPGCP</sequence>
<name>A0A0E9WKV3_ANGAN</name>
<proteinExistence type="predicted"/>
<reference evidence="1" key="2">
    <citation type="journal article" date="2015" name="Fish Shellfish Immunol.">
        <title>Early steps in the European eel (Anguilla anguilla)-Vibrio vulnificus interaction in the gills: Role of the RtxA13 toxin.</title>
        <authorList>
            <person name="Callol A."/>
            <person name="Pajuelo D."/>
            <person name="Ebbesson L."/>
            <person name="Teles M."/>
            <person name="MacKenzie S."/>
            <person name="Amaro C."/>
        </authorList>
    </citation>
    <scope>NUCLEOTIDE SEQUENCE</scope>
</reference>
<protein>
    <submittedName>
        <fullName evidence="1">Uncharacterized protein</fullName>
    </submittedName>
</protein>
<evidence type="ECO:0000313" key="1">
    <source>
        <dbReference type="EMBL" id="JAH90911.1"/>
    </source>
</evidence>
<dbReference type="AlphaFoldDB" id="A0A0E9WKV3"/>
<dbReference type="EMBL" id="GBXM01017666">
    <property type="protein sequence ID" value="JAH90911.1"/>
    <property type="molecule type" value="Transcribed_RNA"/>
</dbReference>